<dbReference type="Pfam" id="PF13852">
    <property type="entry name" value="DUF4197"/>
    <property type="match status" value="1"/>
</dbReference>
<dbReference type="InterPro" id="IPR025245">
    <property type="entry name" value="DUF4197"/>
</dbReference>
<evidence type="ECO:0000256" key="1">
    <source>
        <dbReference type="SAM" id="SignalP"/>
    </source>
</evidence>
<dbReference type="PROSITE" id="PS51257">
    <property type="entry name" value="PROKAR_LIPOPROTEIN"/>
    <property type="match status" value="1"/>
</dbReference>
<comment type="caution">
    <text evidence="2">The sequence shown here is derived from an EMBL/GenBank/DDBJ whole genome shotgun (WGS) entry which is preliminary data.</text>
</comment>
<dbReference type="RefSeq" id="WP_169562039.1">
    <property type="nucleotide sequence ID" value="NZ_BSNF01000010.1"/>
</dbReference>
<evidence type="ECO:0000313" key="3">
    <source>
        <dbReference type="Proteomes" id="UP001161409"/>
    </source>
</evidence>
<evidence type="ECO:0000313" key="2">
    <source>
        <dbReference type="EMBL" id="GLQ07826.1"/>
    </source>
</evidence>
<organism evidence="2 3">
    <name type="scientific">Sneathiella chinensis</name>
    <dbReference type="NCBI Taxonomy" id="349750"/>
    <lineage>
        <taxon>Bacteria</taxon>
        <taxon>Pseudomonadati</taxon>
        <taxon>Pseudomonadota</taxon>
        <taxon>Alphaproteobacteria</taxon>
        <taxon>Sneathiellales</taxon>
        <taxon>Sneathiellaceae</taxon>
        <taxon>Sneathiella</taxon>
    </lineage>
</organism>
<protein>
    <recommendedName>
        <fullName evidence="4">DUF4197 domain-containing protein</fullName>
    </recommendedName>
</protein>
<proteinExistence type="predicted"/>
<evidence type="ECO:0008006" key="4">
    <source>
        <dbReference type="Google" id="ProtNLM"/>
    </source>
</evidence>
<accession>A0ABQ5UB87</accession>
<gene>
    <name evidence="2" type="ORF">GCM10007924_30480</name>
</gene>
<reference evidence="2" key="1">
    <citation type="journal article" date="2014" name="Int. J. Syst. Evol. Microbiol.">
        <title>Complete genome of a new Firmicutes species belonging to the dominant human colonic microbiota ('Ruminococcus bicirculans') reveals two chromosomes and a selective capacity to utilize plant glucans.</title>
        <authorList>
            <consortium name="NISC Comparative Sequencing Program"/>
            <person name="Wegmann U."/>
            <person name="Louis P."/>
            <person name="Goesmann A."/>
            <person name="Henrissat B."/>
            <person name="Duncan S.H."/>
            <person name="Flint H.J."/>
        </authorList>
    </citation>
    <scope>NUCLEOTIDE SEQUENCE</scope>
    <source>
        <strain evidence="2">NBRC 103408</strain>
    </source>
</reference>
<keyword evidence="1" id="KW-0732">Signal</keyword>
<sequence length="249" mass="26778">MTYSLVKGALVAVLFVGTAGCAQADLLQGLKNTLNNAAGTSSSSASSSSLSVADVTRGLKEALKVGSERVVGQLGRQGGFEADPAVHIPLPDTLQKAQALLRRFGLSGMADDLESRLNKAAEAAVPKTKELIWKAISEMTLEDANRIYNGPDDAATQYFRKVATPDLKETVRPVIADSLNDVGAIRAYDNLVGEFRQYPFTPDIRSDLTEHTTDLALEGLFHYLAAEEAAIRNNPVKRTTEILQSVFGR</sequence>
<dbReference type="Proteomes" id="UP001161409">
    <property type="component" value="Unassembled WGS sequence"/>
</dbReference>
<dbReference type="EMBL" id="BSNF01000010">
    <property type="protein sequence ID" value="GLQ07826.1"/>
    <property type="molecule type" value="Genomic_DNA"/>
</dbReference>
<reference evidence="2" key="2">
    <citation type="submission" date="2023-01" db="EMBL/GenBank/DDBJ databases">
        <title>Draft genome sequence of Sneathiella chinensis strain NBRC 103408.</title>
        <authorList>
            <person name="Sun Q."/>
            <person name="Mori K."/>
        </authorList>
    </citation>
    <scope>NUCLEOTIDE SEQUENCE</scope>
    <source>
        <strain evidence="2">NBRC 103408</strain>
    </source>
</reference>
<feature type="signal peptide" evidence="1">
    <location>
        <begin position="1"/>
        <end position="24"/>
    </location>
</feature>
<keyword evidence="3" id="KW-1185">Reference proteome</keyword>
<name>A0ABQ5UB87_9PROT</name>
<feature type="chain" id="PRO_5047323379" description="DUF4197 domain-containing protein" evidence="1">
    <location>
        <begin position="25"/>
        <end position="249"/>
    </location>
</feature>